<dbReference type="OrthoDB" id="5098081at2759"/>
<sequence length="258" mass="28550">MANRLPTPPECAVSHKIPIQWYELVIDVELERPSAVDSHHVHGASGMVLSAPLKEQCGALGDCRQEVFRETHSALKATIQCLYLMLRNGDTWDFDEPERDDSGELIVHDIVHKLGFALPSPEVESPTSPAVLESEASPEESASQHGKEIEDQILKKEALSLDTGLFTPCQEEQLPPEEVDETYTDSSKESIDHSVGGDTLSTLAQQWVDAFYMDLSAPTWGADMMTVNWPQPALMSEVTTETETDNLPLLFQPTGFNM</sequence>
<keyword evidence="3" id="KW-1185">Reference proteome</keyword>
<feature type="region of interest" description="Disordered" evidence="1">
    <location>
        <begin position="119"/>
        <end position="148"/>
    </location>
</feature>
<feature type="compositionally biased region" description="Low complexity" evidence="1">
    <location>
        <begin position="133"/>
        <end position="143"/>
    </location>
</feature>
<comment type="caution">
    <text evidence="2">The sequence shown here is derived from an EMBL/GenBank/DDBJ whole genome shotgun (WGS) entry which is preliminary data.</text>
</comment>
<accession>A0A8H5S7Z3</accession>
<name>A0A8H5S7Z3_9HYPO</name>
<dbReference type="EMBL" id="JAAQRI010000033">
    <property type="protein sequence ID" value="KAF5647007.1"/>
    <property type="molecule type" value="Genomic_DNA"/>
</dbReference>
<dbReference type="AlphaFoldDB" id="A0A8H5S7Z3"/>
<evidence type="ECO:0000256" key="1">
    <source>
        <dbReference type="SAM" id="MobiDB-lite"/>
    </source>
</evidence>
<dbReference type="GeneID" id="59300239"/>
<dbReference type="RefSeq" id="XP_037211047.1">
    <property type="nucleotide sequence ID" value="XM_037347969.1"/>
</dbReference>
<feature type="region of interest" description="Disordered" evidence="1">
    <location>
        <begin position="167"/>
        <end position="196"/>
    </location>
</feature>
<proteinExistence type="predicted"/>
<evidence type="ECO:0000313" key="3">
    <source>
        <dbReference type="Proteomes" id="UP000530670"/>
    </source>
</evidence>
<feature type="compositionally biased region" description="Acidic residues" evidence="1">
    <location>
        <begin position="174"/>
        <end position="183"/>
    </location>
</feature>
<organism evidence="2 3">
    <name type="scientific">Fusarium tjaetaba</name>
    <dbReference type="NCBI Taxonomy" id="1567544"/>
    <lineage>
        <taxon>Eukaryota</taxon>
        <taxon>Fungi</taxon>
        <taxon>Dikarya</taxon>
        <taxon>Ascomycota</taxon>
        <taxon>Pezizomycotina</taxon>
        <taxon>Sordariomycetes</taxon>
        <taxon>Hypocreomycetidae</taxon>
        <taxon>Hypocreales</taxon>
        <taxon>Nectriaceae</taxon>
        <taxon>Fusarium</taxon>
        <taxon>Fusarium fujikuroi species complex</taxon>
    </lineage>
</organism>
<dbReference type="Proteomes" id="UP000530670">
    <property type="component" value="Unassembled WGS sequence"/>
</dbReference>
<protein>
    <submittedName>
        <fullName evidence="2">Zinc cluster transcription factor</fullName>
    </submittedName>
</protein>
<gene>
    <name evidence="2" type="ORF">FTJAE_1838</name>
</gene>
<evidence type="ECO:0000313" key="2">
    <source>
        <dbReference type="EMBL" id="KAF5647007.1"/>
    </source>
</evidence>
<reference evidence="2 3" key="1">
    <citation type="submission" date="2020-05" db="EMBL/GenBank/DDBJ databases">
        <title>Identification and distribution of gene clusters putatively required for synthesis of sphingolipid metabolism inhibitors in phylogenetically diverse species of the filamentous fungus Fusarium.</title>
        <authorList>
            <person name="Kim H.-S."/>
            <person name="Busman M."/>
            <person name="Brown D.W."/>
            <person name="Divon H."/>
            <person name="Uhlig S."/>
            <person name="Proctor R.H."/>
        </authorList>
    </citation>
    <scope>NUCLEOTIDE SEQUENCE [LARGE SCALE GENOMIC DNA]</scope>
    <source>
        <strain evidence="2 3">NRRL 66243</strain>
    </source>
</reference>